<dbReference type="EMBL" id="BNCP01000021">
    <property type="protein sequence ID" value="GIL81441.1"/>
    <property type="molecule type" value="Genomic_DNA"/>
</dbReference>
<sequence length="144" mass="14808">DVTQQIVLRIACGRSPHVAIDGVHTFIKAVERGIRLGCYRQRGADPGSQLGQPNPNIRRPLLPLVRPGFTGGGDSNFLTASVTARPASLAAPELAAAAAVTATVVALAVEGAALTAVAAAACAIDACELAQTFGIAARRDRGRW</sequence>
<protein>
    <submittedName>
        <fullName evidence="1">Uncharacterized protein</fullName>
    </submittedName>
</protein>
<evidence type="ECO:0000313" key="2">
    <source>
        <dbReference type="Proteomes" id="UP000747110"/>
    </source>
</evidence>
<organism evidence="1 2">
    <name type="scientific">Volvox reticuliferus</name>
    <dbReference type="NCBI Taxonomy" id="1737510"/>
    <lineage>
        <taxon>Eukaryota</taxon>
        <taxon>Viridiplantae</taxon>
        <taxon>Chlorophyta</taxon>
        <taxon>core chlorophytes</taxon>
        <taxon>Chlorophyceae</taxon>
        <taxon>CS clade</taxon>
        <taxon>Chlamydomonadales</taxon>
        <taxon>Volvocaceae</taxon>
        <taxon>Volvox</taxon>
    </lineage>
</organism>
<accession>A0A8J4CMI5</accession>
<name>A0A8J4CMI5_9CHLO</name>
<dbReference type="AlphaFoldDB" id="A0A8J4CMI5"/>
<comment type="caution">
    <text evidence="1">The sequence shown here is derived from an EMBL/GenBank/DDBJ whole genome shotgun (WGS) entry which is preliminary data.</text>
</comment>
<reference evidence="1" key="1">
    <citation type="journal article" date="2021" name="Proc. Natl. Acad. Sci. U.S.A.">
        <title>Three genomes in the algal genus Volvox reveal the fate of a haploid sex-determining region after a transition to homothallism.</title>
        <authorList>
            <person name="Yamamoto K."/>
            <person name="Hamaji T."/>
            <person name="Kawai-Toyooka H."/>
            <person name="Matsuzaki R."/>
            <person name="Takahashi F."/>
            <person name="Nishimura Y."/>
            <person name="Kawachi M."/>
            <person name="Noguchi H."/>
            <person name="Minakuchi Y."/>
            <person name="Umen J.G."/>
            <person name="Toyoda A."/>
            <person name="Nozaki H."/>
        </authorList>
    </citation>
    <scope>NUCLEOTIDE SEQUENCE</scope>
    <source>
        <strain evidence="1">NIES-3786</strain>
    </source>
</reference>
<proteinExistence type="predicted"/>
<dbReference type="Proteomes" id="UP000747110">
    <property type="component" value="Unassembled WGS sequence"/>
</dbReference>
<feature type="non-terminal residue" evidence="1">
    <location>
        <position position="1"/>
    </location>
</feature>
<gene>
    <name evidence="1" type="ORF">Vretifemale_10508</name>
</gene>
<keyword evidence="2" id="KW-1185">Reference proteome</keyword>
<evidence type="ECO:0000313" key="1">
    <source>
        <dbReference type="EMBL" id="GIL81441.1"/>
    </source>
</evidence>